<name>A0A5C4TEU9_9BACL</name>
<dbReference type="InterPro" id="IPR050490">
    <property type="entry name" value="Bact_solute-bd_prot1"/>
</dbReference>
<feature type="chain" id="PRO_5023113782" evidence="7">
    <location>
        <begin position="29"/>
        <end position="445"/>
    </location>
</feature>
<dbReference type="PROSITE" id="PS51257">
    <property type="entry name" value="PROKAR_LIPOPROTEIN"/>
    <property type="match status" value="1"/>
</dbReference>
<keyword evidence="9" id="KW-1185">Reference proteome</keyword>
<evidence type="ECO:0000256" key="4">
    <source>
        <dbReference type="ARBA" id="ARBA00023139"/>
    </source>
</evidence>
<gene>
    <name evidence="8" type="ORF">FE784_07085</name>
</gene>
<keyword evidence="3" id="KW-0472">Membrane</keyword>
<evidence type="ECO:0000256" key="6">
    <source>
        <dbReference type="SAM" id="MobiDB-lite"/>
    </source>
</evidence>
<dbReference type="InterPro" id="IPR006059">
    <property type="entry name" value="SBP"/>
</dbReference>
<dbReference type="Pfam" id="PF01547">
    <property type="entry name" value="SBP_bac_1"/>
    <property type="match status" value="1"/>
</dbReference>
<evidence type="ECO:0000313" key="8">
    <source>
        <dbReference type="EMBL" id="TNJ66959.1"/>
    </source>
</evidence>
<keyword evidence="4" id="KW-0564">Palmitate</keyword>
<keyword evidence="2 7" id="KW-0732">Signal</keyword>
<reference evidence="8 9" key="1">
    <citation type="submission" date="2019-05" db="EMBL/GenBank/DDBJ databases">
        <title>We sequenced the genome of Paenibacillus hemerocallicola KCTC 33185 for further insight into its adaptation and study the phylogeny of Paenibacillus.</title>
        <authorList>
            <person name="Narsing Rao M.P."/>
        </authorList>
    </citation>
    <scope>NUCLEOTIDE SEQUENCE [LARGE SCALE GENOMIC DNA]</scope>
    <source>
        <strain evidence="8 9">KCTC 33185</strain>
    </source>
</reference>
<evidence type="ECO:0000256" key="2">
    <source>
        <dbReference type="ARBA" id="ARBA00022729"/>
    </source>
</evidence>
<sequence length="445" mass="49141">MMSRSKKRFAWVLMLVLALLVSACGKNASDTATGGGQGKKEGGNESASGTKKPVEMRLLVNNDWGKSEGLAEIIKKYEAETGNKITIDMVPPEQALNIITTKISTGDAPDLIMTNAGSQYIPYNFLEPLSGPWTNLMEPSVKKVISENDKVYQAYAAPIGYYGAIYNKEVLEKAGVKLPLMNYRQLVDALKAIQATGVEPIVIPGKDSWTHEMIPALGGVHVMQKDPSLAQKIRTNQTKASQEPAFIELAERVLALKPYTNKDALSLPYGDAAWKKVLEGKSGMVMVGDWLYTDFERIGGDAVNNVSMMPFTLSNDYISGVVGLTLRAFAIPRNSPHKETAQQFINYVMTAENFAISVKPFKGASPYKGFPTKKSAWQIDYEKKLADNQIPVTNSYLNEFLTGFQYGDSGVLWQSMFSGKDIKAAYDDWYKEYEKLNRVAKTPGF</sequence>
<dbReference type="Gene3D" id="3.40.190.10">
    <property type="entry name" value="Periplasmic binding protein-like II"/>
    <property type="match status" value="2"/>
</dbReference>
<dbReference type="PANTHER" id="PTHR43649:SF33">
    <property type="entry name" value="POLYGALACTURONAN_RHAMNOGALACTURONAN-BINDING PROTEIN YTCQ"/>
    <property type="match status" value="1"/>
</dbReference>
<feature type="region of interest" description="Disordered" evidence="6">
    <location>
        <begin position="29"/>
        <end position="52"/>
    </location>
</feature>
<protein>
    <submittedName>
        <fullName evidence="8">Extracellular solute-binding protein</fullName>
    </submittedName>
</protein>
<evidence type="ECO:0000313" key="9">
    <source>
        <dbReference type="Proteomes" id="UP000307943"/>
    </source>
</evidence>
<proteinExistence type="predicted"/>
<dbReference type="EMBL" id="VDCQ01000007">
    <property type="protein sequence ID" value="TNJ66959.1"/>
    <property type="molecule type" value="Genomic_DNA"/>
</dbReference>
<dbReference type="Proteomes" id="UP000307943">
    <property type="component" value="Unassembled WGS sequence"/>
</dbReference>
<dbReference type="PANTHER" id="PTHR43649">
    <property type="entry name" value="ARABINOSE-BINDING PROTEIN-RELATED"/>
    <property type="match status" value="1"/>
</dbReference>
<dbReference type="RefSeq" id="WP_139601444.1">
    <property type="nucleotide sequence ID" value="NZ_VDCQ01000007.1"/>
</dbReference>
<keyword evidence="1" id="KW-1003">Cell membrane</keyword>
<evidence type="ECO:0000256" key="3">
    <source>
        <dbReference type="ARBA" id="ARBA00023136"/>
    </source>
</evidence>
<accession>A0A5C4TEU9</accession>
<comment type="caution">
    <text evidence="8">The sequence shown here is derived from an EMBL/GenBank/DDBJ whole genome shotgun (WGS) entry which is preliminary data.</text>
</comment>
<dbReference type="SUPFAM" id="SSF53850">
    <property type="entry name" value="Periplasmic binding protein-like II"/>
    <property type="match status" value="1"/>
</dbReference>
<keyword evidence="5" id="KW-0449">Lipoprotein</keyword>
<evidence type="ECO:0000256" key="7">
    <source>
        <dbReference type="SAM" id="SignalP"/>
    </source>
</evidence>
<feature type="signal peptide" evidence="7">
    <location>
        <begin position="1"/>
        <end position="28"/>
    </location>
</feature>
<organism evidence="8 9">
    <name type="scientific">Paenibacillus hemerocallicola</name>
    <dbReference type="NCBI Taxonomy" id="1172614"/>
    <lineage>
        <taxon>Bacteria</taxon>
        <taxon>Bacillati</taxon>
        <taxon>Bacillota</taxon>
        <taxon>Bacilli</taxon>
        <taxon>Bacillales</taxon>
        <taxon>Paenibacillaceae</taxon>
        <taxon>Paenibacillus</taxon>
    </lineage>
</organism>
<evidence type="ECO:0000256" key="1">
    <source>
        <dbReference type="ARBA" id="ARBA00022475"/>
    </source>
</evidence>
<dbReference type="OrthoDB" id="9798191at2"/>
<dbReference type="AlphaFoldDB" id="A0A5C4TEU9"/>
<evidence type="ECO:0000256" key="5">
    <source>
        <dbReference type="ARBA" id="ARBA00023288"/>
    </source>
</evidence>